<dbReference type="EMBL" id="CADCXV010000683">
    <property type="protein sequence ID" value="CAB0032594.1"/>
    <property type="molecule type" value="Genomic_DNA"/>
</dbReference>
<proteinExistence type="predicted"/>
<name>A0A6H5I3Q8_9HYME</name>
<gene>
    <name evidence="1" type="ORF">TBRA_LOCUS4525</name>
</gene>
<evidence type="ECO:0000313" key="2">
    <source>
        <dbReference type="Proteomes" id="UP000479190"/>
    </source>
</evidence>
<keyword evidence="2" id="KW-1185">Reference proteome</keyword>
<dbReference type="AlphaFoldDB" id="A0A6H5I3Q8"/>
<evidence type="ECO:0000313" key="1">
    <source>
        <dbReference type="EMBL" id="CAB0032594.1"/>
    </source>
</evidence>
<reference evidence="1 2" key="1">
    <citation type="submission" date="2020-02" db="EMBL/GenBank/DDBJ databases">
        <authorList>
            <person name="Ferguson B K."/>
        </authorList>
    </citation>
    <scope>NUCLEOTIDE SEQUENCE [LARGE SCALE GENOMIC DNA]</scope>
</reference>
<sequence length="226" mass="26045">MVHRVCHLGGRSIENSSTSSEKVVAGSIFIRGATSRPPGWTKKRNQFDFLGESRRRVDILTWCTEYVTRVDEEAKPVRLPRRKSSPGRYSYVVHREYVTRVTKKRNQFDFLGESRRRVGIHTWCTDVAVSIPPYWLVSDRCLGLLLVSIQQSQIQRRVTPLVPYVAHPEKHLQQAVVVLHPSSDHVERNLSVFVGVIRIGAFPQHQFDRFDDIQATWKRASPMLLS</sequence>
<organism evidence="1 2">
    <name type="scientific">Trichogramma brassicae</name>
    <dbReference type="NCBI Taxonomy" id="86971"/>
    <lineage>
        <taxon>Eukaryota</taxon>
        <taxon>Metazoa</taxon>
        <taxon>Ecdysozoa</taxon>
        <taxon>Arthropoda</taxon>
        <taxon>Hexapoda</taxon>
        <taxon>Insecta</taxon>
        <taxon>Pterygota</taxon>
        <taxon>Neoptera</taxon>
        <taxon>Endopterygota</taxon>
        <taxon>Hymenoptera</taxon>
        <taxon>Apocrita</taxon>
        <taxon>Proctotrupomorpha</taxon>
        <taxon>Chalcidoidea</taxon>
        <taxon>Trichogrammatidae</taxon>
        <taxon>Trichogramma</taxon>
    </lineage>
</organism>
<accession>A0A6H5I3Q8</accession>
<dbReference type="Proteomes" id="UP000479190">
    <property type="component" value="Unassembled WGS sequence"/>
</dbReference>
<protein>
    <submittedName>
        <fullName evidence="1">Uncharacterized protein</fullName>
    </submittedName>
</protein>